<accession>A0AA43R0R1</accession>
<sequence length="121" mass="14855">MKQFKFFQRDNVRYETHIERMLKYSFELFSIYDARFNIVNRPDGMSLERLAPIYGRIKDDIIMGGIIRYQQIRHRMMIDFEQHTGHRFAITEDTNIHLIQLSEREWNNLSFFRRKASYMNP</sequence>
<protein>
    <submittedName>
        <fullName evidence="1">Uncharacterized protein</fullName>
    </submittedName>
</protein>
<evidence type="ECO:0000313" key="2">
    <source>
        <dbReference type="Proteomes" id="UP001162175"/>
    </source>
</evidence>
<proteinExistence type="predicted"/>
<dbReference type="AlphaFoldDB" id="A0AA43R0R1"/>
<reference evidence="1" key="1">
    <citation type="submission" date="2022-11" db="EMBL/GenBank/DDBJ databases">
        <title>Draft genome of Mycoplasma arginini isolated from fly.</title>
        <authorList>
            <person name="Severgnini M."/>
            <person name="Gioia G."/>
            <person name="Cremonesi P."/>
            <person name="Moroni P."/>
            <person name="Addis M.F."/>
            <person name="Castiglioni B."/>
        </authorList>
    </citation>
    <scope>NUCLEOTIDE SEQUENCE</scope>
    <source>
        <strain evidence="1">QMP CG1-1632</strain>
    </source>
</reference>
<evidence type="ECO:0000313" key="1">
    <source>
        <dbReference type="EMBL" id="MDI3349377.1"/>
    </source>
</evidence>
<dbReference type="Proteomes" id="UP001162175">
    <property type="component" value="Unassembled WGS sequence"/>
</dbReference>
<dbReference type="EMBL" id="JAPFAR010000004">
    <property type="protein sequence ID" value="MDI3349377.1"/>
    <property type="molecule type" value="Genomic_DNA"/>
</dbReference>
<name>A0AA43R0R1_MYCAR</name>
<gene>
    <name evidence="1" type="ORF">DCBHLPFO_00683</name>
</gene>
<comment type="caution">
    <text evidence="1">The sequence shown here is derived from an EMBL/GenBank/DDBJ whole genome shotgun (WGS) entry which is preliminary data.</text>
</comment>
<organism evidence="1 2">
    <name type="scientific">Mycoplasmopsis arginini</name>
    <name type="common">Mycoplasma arginini</name>
    <dbReference type="NCBI Taxonomy" id="2094"/>
    <lineage>
        <taxon>Bacteria</taxon>
        <taxon>Bacillati</taxon>
        <taxon>Mycoplasmatota</taxon>
        <taxon>Mycoplasmoidales</taxon>
        <taxon>Metamycoplasmataceae</taxon>
        <taxon>Mycoplasmopsis</taxon>
    </lineage>
</organism>